<reference evidence="1 2" key="1">
    <citation type="journal article" date="2020" name="ISME J.">
        <title>Uncovering the hidden diversity of litter-decomposition mechanisms in mushroom-forming fungi.</title>
        <authorList>
            <person name="Floudas D."/>
            <person name="Bentzer J."/>
            <person name="Ahren D."/>
            <person name="Johansson T."/>
            <person name="Persson P."/>
            <person name="Tunlid A."/>
        </authorList>
    </citation>
    <scope>NUCLEOTIDE SEQUENCE [LARGE SCALE GENOMIC DNA]</scope>
    <source>
        <strain evidence="1 2">CBS 291.85</strain>
    </source>
</reference>
<proteinExistence type="predicted"/>
<gene>
    <name evidence="1" type="ORF">D9758_013549</name>
</gene>
<comment type="caution">
    <text evidence="1">The sequence shown here is derived from an EMBL/GenBank/DDBJ whole genome shotgun (WGS) entry which is preliminary data.</text>
</comment>
<name>A0A8H5CF93_9AGAR</name>
<evidence type="ECO:0000313" key="2">
    <source>
        <dbReference type="Proteomes" id="UP000559256"/>
    </source>
</evidence>
<organism evidence="1 2">
    <name type="scientific">Tetrapyrgos nigripes</name>
    <dbReference type="NCBI Taxonomy" id="182062"/>
    <lineage>
        <taxon>Eukaryota</taxon>
        <taxon>Fungi</taxon>
        <taxon>Dikarya</taxon>
        <taxon>Basidiomycota</taxon>
        <taxon>Agaricomycotina</taxon>
        <taxon>Agaricomycetes</taxon>
        <taxon>Agaricomycetidae</taxon>
        <taxon>Agaricales</taxon>
        <taxon>Marasmiineae</taxon>
        <taxon>Marasmiaceae</taxon>
        <taxon>Tetrapyrgos</taxon>
    </lineage>
</organism>
<dbReference type="AlphaFoldDB" id="A0A8H5CF93"/>
<protein>
    <submittedName>
        <fullName evidence="1">Uncharacterized protein</fullName>
    </submittedName>
</protein>
<keyword evidence="2" id="KW-1185">Reference proteome</keyword>
<dbReference type="Proteomes" id="UP000559256">
    <property type="component" value="Unassembled WGS sequence"/>
</dbReference>
<accession>A0A8H5CF93</accession>
<evidence type="ECO:0000313" key="1">
    <source>
        <dbReference type="EMBL" id="KAF5340428.1"/>
    </source>
</evidence>
<dbReference type="EMBL" id="JAACJM010000176">
    <property type="protein sequence ID" value="KAF5340428.1"/>
    <property type="molecule type" value="Genomic_DNA"/>
</dbReference>
<sequence>MDLPVLRDIIRACPLLEDGTLFGIVSFSTDPVDNQTPLELPRLRHLAVQFLQVDCAAGFFNELRLTCLDWLDLHLPQTIQSVPPSSLVVPHLVDLHRRSPFQLTKMISTHLDIGETEYIVRFLRRLPALLALSLTNSHPHLDIPELFKALRAIREPNLPVIVPDLT</sequence>